<sequence>MSEESENPTWWAFISQSVAYIKLSQLLEDKTKDDIRAILQDSIDFTLEESKKSKKLEKVFVPIEIYKILFPEKFPKKRRRNPELRKYSFMVY</sequence>
<protein>
    <submittedName>
        <fullName evidence="1">Uncharacterized protein</fullName>
    </submittedName>
</protein>
<reference evidence="1" key="1">
    <citation type="journal article" date="2012" name="Science">
        <title>Fermentation, hydrogen, and sulfur metabolism in multiple uncultivated bacterial phyla.</title>
        <authorList>
            <person name="Wrighton K.C."/>
            <person name="Thomas B.C."/>
            <person name="Sharon I."/>
            <person name="Miller C.S."/>
            <person name="Castelle C.J."/>
            <person name="VerBerkmoes N.C."/>
            <person name="Wilkins M.J."/>
            <person name="Hettich R.L."/>
            <person name="Lipton M.S."/>
            <person name="Williams K.H."/>
            <person name="Long P.E."/>
            <person name="Banfield J.F."/>
        </authorList>
    </citation>
    <scope>NUCLEOTIDE SEQUENCE [LARGE SCALE GENOMIC DNA]</scope>
</reference>
<accession>K2GU82</accession>
<dbReference type="EMBL" id="AMFJ01000641">
    <property type="protein sequence ID" value="EKE26905.1"/>
    <property type="molecule type" value="Genomic_DNA"/>
</dbReference>
<organism evidence="1">
    <name type="scientific">uncultured bacterium</name>
    <name type="common">gcode 4</name>
    <dbReference type="NCBI Taxonomy" id="1234023"/>
    <lineage>
        <taxon>Bacteria</taxon>
        <taxon>environmental samples</taxon>
    </lineage>
</organism>
<gene>
    <name evidence="1" type="ORF">ACD_4C00125G0003</name>
</gene>
<comment type="caution">
    <text evidence="1">The sequence shown here is derived from an EMBL/GenBank/DDBJ whole genome shotgun (WGS) entry which is preliminary data.</text>
</comment>
<evidence type="ECO:0000313" key="1">
    <source>
        <dbReference type="EMBL" id="EKE26905.1"/>
    </source>
</evidence>
<dbReference type="AlphaFoldDB" id="K2GU82"/>
<name>K2GU82_9BACT</name>
<proteinExistence type="predicted"/>